<dbReference type="PROSITE" id="PS00383">
    <property type="entry name" value="TYR_PHOSPHATASE_1"/>
    <property type="match status" value="1"/>
</dbReference>
<evidence type="ECO:0000313" key="6">
    <source>
        <dbReference type="Proteomes" id="UP000316726"/>
    </source>
</evidence>
<name>A0A5B8MM20_9CHLO</name>
<dbReference type="Gene3D" id="3.90.190.10">
    <property type="entry name" value="Protein tyrosine phosphatase superfamily"/>
    <property type="match status" value="1"/>
</dbReference>
<dbReference type="PROSITE" id="PS50056">
    <property type="entry name" value="TYR_PHOSPHATASE_2"/>
    <property type="match status" value="1"/>
</dbReference>
<dbReference type="SMART" id="SM00404">
    <property type="entry name" value="PTPc_motif"/>
    <property type="match status" value="1"/>
</dbReference>
<dbReference type="PROSITE" id="PS50054">
    <property type="entry name" value="TYR_PHOSPHATASE_DUAL"/>
    <property type="match status" value="1"/>
</dbReference>
<dbReference type="PANTHER" id="PTHR23339">
    <property type="entry name" value="TYROSINE SPECIFIC PROTEIN PHOSPHATASE AND DUAL SPECIFICITY PROTEIN PHOSPHATASE"/>
    <property type="match status" value="1"/>
</dbReference>
<feature type="domain" description="Tyrosine-protein phosphatase" evidence="3">
    <location>
        <begin position="86"/>
        <end position="254"/>
    </location>
</feature>
<dbReference type="Pfam" id="PF22785">
    <property type="entry name" value="Tc-R-P"/>
    <property type="match status" value="1"/>
</dbReference>
<accession>A0A5B8MM20</accession>
<dbReference type="InterPro" id="IPR020422">
    <property type="entry name" value="TYR_PHOSPHATASE_DUAL_dom"/>
</dbReference>
<evidence type="ECO:0000259" key="4">
    <source>
        <dbReference type="PROSITE" id="PS50056"/>
    </source>
</evidence>
<dbReference type="InterPro" id="IPR016130">
    <property type="entry name" value="Tyr_Pase_AS"/>
</dbReference>
<dbReference type="FunFam" id="3.90.190.10:FF:000157">
    <property type="entry name" value="Protein-tyrosine phosphatase"/>
    <property type="match status" value="1"/>
</dbReference>
<dbReference type="GO" id="GO:0016787">
    <property type="term" value="F:hydrolase activity"/>
    <property type="evidence" value="ECO:0007669"/>
    <property type="project" value="UniProtKB-KW"/>
</dbReference>
<sequence>MRFCIPCTGLGGAQGRDDEEEKPLRDSREAGPSPVASAWAKQDNRLVHGPIFLLKERIQCFFEGGKACKKEDPYAQKGENAVRGIHSNWVGDAIVAAARPQQPIIEREESLKDLLSKNVRAVFNLQEIGEHAHCGSGVLKHTGFSYDPDYFMKAGISVYTFPSVDMHSPGMGSTLNVVQVMDFHIKRKEAVLVHCHAGLGRTGTAIACYFVFAEMMSPKEAIALVRKHRPKSVETRSQIELVNNFARFLDTQCKHFPLSHIKEELGRTLETVKAKLSGKEKERALAHAGKLSDRIDKIAVRRERTWGSGASPPKKSFEAALHGQETLLHGAGRKHHPQVLWKLSQALCRLRRSQEEKESIADEAARIVSGLLSEETRFISLEVLDIEVDIHCSKWQGCEFVSLSQALQLIDEWLKSIRTDGFDPESTERLLTESLSSRRGSKKALLDRYQRQHALTIYALAVTAGLLIGTAQDGGVLTVESEERSESTHAILEWMVTRLLSEEGGGDAVTDISKTGERVKLSELILKLSSRVVPNFSAVEAVACCDEVVLRAGG</sequence>
<evidence type="ECO:0000313" key="5">
    <source>
        <dbReference type="EMBL" id="QDZ21311.1"/>
    </source>
</evidence>
<keyword evidence="1" id="KW-0378">Hydrolase</keyword>
<dbReference type="InterPro" id="IPR000387">
    <property type="entry name" value="Tyr_Pase_dom"/>
</dbReference>
<feature type="domain" description="Tyrosine specific protein phosphatases" evidence="4">
    <location>
        <begin position="172"/>
        <end position="240"/>
    </location>
</feature>
<dbReference type="InterPro" id="IPR029021">
    <property type="entry name" value="Prot-tyrosine_phosphatase-like"/>
</dbReference>
<dbReference type="STRING" id="1764295.A0A5B8MM20"/>
<dbReference type="AlphaFoldDB" id="A0A5B8MM20"/>
<dbReference type="Proteomes" id="UP000316726">
    <property type="component" value="Chromosome 5"/>
</dbReference>
<dbReference type="EMBL" id="CP031038">
    <property type="protein sequence ID" value="QDZ21311.1"/>
    <property type="molecule type" value="Genomic_DNA"/>
</dbReference>
<organism evidence="5 6">
    <name type="scientific">Chloropicon primus</name>
    <dbReference type="NCBI Taxonomy" id="1764295"/>
    <lineage>
        <taxon>Eukaryota</taxon>
        <taxon>Viridiplantae</taxon>
        <taxon>Chlorophyta</taxon>
        <taxon>Chloropicophyceae</taxon>
        <taxon>Chloropicales</taxon>
        <taxon>Chloropicaceae</taxon>
        <taxon>Chloropicon</taxon>
    </lineage>
</organism>
<keyword evidence="6" id="KW-1185">Reference proteome</keyword>
<dbReference type="SUPFAM" id="SSF52799">
    <property type="entry name" value="(Phosphotyrosine protein) phosphatases II"/>
    <property type="match status" value="1"/>
</dbReference>
<protein>
    <submittedName>
        <fullName evidence="5">Protein tyrosine phosphatase</fullName>
    </submittedName>
</protein>
<feature type="region of interest" description="Disordered" evidence="2">
    <location>
        <begin position="1"/>
        <end position="37"/>
    </location>
</feature>
<dbReference type="OrthoDB" id="2017893at2759"/>
<proteinExistence type="predicted"/>
<gene>
    <name evidence="5" type="ORF">A3770_05p38290</name>
</gene>
<reference evidence="5 6" key="1">
    <citation type="submission" date="2018-07" db="EMBL/GenBank/DDBJ databases">
        <title>The complete nuclear genome of the prasinophyte Chloropicon primus (CCMP1205).</title>
        <authorList>
            <person name="Pombert J.-F."/>
            <person name="Otis C."/>
            <person name="Turmel M."/>
            <person name="Lemieux C."/>
        </authorList>
    </citation>
    <scope>NUCLEOTIDE SEQUENCE [LARGE SCALE GENOMIC DNA]</scope>
    <source>
        <strain evidence="5 6">CCMP1205</strain>
    </source>
</reference>
<evidence type="ECO:0000259" key="3">
    <source>
        <dbReference type="PROSITE" id="PS50054"/>
    </source>
</evidence>
<dbReference type="InterPro" id="IPR003595">
    <property type="entry name" value="Tyr_Pase_cat"/>
</dbReference>
<evidence type="ECO:0000256" key="1">
    <source>
        <dbReference type="ARBA" id="ARBA00022801"/>
    </source>
</evidence>
<evidence type="ECO:0000256" key="2">
    <source>
        <dbReference type="SAM" id="MobiDB-lite"/>
    </source>
</evidence>
<dbReference type="InterPro" id="IPR050561">
    <property type="entry name" value="PTP"/>
</dbReference>